<reference evidence="8 9" key="1">
    <citation type="submission" date="2017-02" db="EMBL/GenBank/DDBJ databases">
        <title>Complete genome sequences of Mycobacterium kansasii strains isolated from rhesus macaques.</title>
        <authorList>
            <person name="Panda A."/>
            <person name="Nagaraj S."/>
            <person name="Zhao X."/>
            <person name="Tettelin H."/>
            <person name="Detolla L.J."/>
        </authorList>
    </citation>
    <scope>NUCLEOTIDE SEQUENCE [LARGE SCALE GENOMIC DNA]</scope>
    <source>
        <strain evidence="8 9">11-3813</strain>
    </source>
</reference>
<keyword evidence="1 8" id="KW-0808">Transferase</keyword>
<dbReference type="AlphaFoldDB" id="A0A1V3XIU7"/>
<dbReference type="SUPFAM" id="SSF53448">
    <property type="entry name" value="Nucleotide-diphospho-sugar transferases"/>
    <property type="match status" value="1"/>
</dbReference>
<dbReference type="GO" id="GO:0019134">
    <property type="term" value="F:glucosamine-1-phosphate N-acetyltransferase activity"/>
    <property type="evidence" value="ECO:0007669"/>
    <property type="project" value="UniProtKB-EC"/>
</dbReference>
<dbReference type="EMBL" id="MVBM01000002">
    <property type="protein sequence ID" value="OOK78716.1"/>
    <property type="molecule type" value="Genomic_DNA"/>
</dbReference>
<dbReference type="Proteomes" id="UP000189229">
    <property type="component" value="Unassembled WGS sequence"/>
</dbReference>
<evidence type="ECO:0000256" key="2">
    <source>
        <dbReference type="ARBA" id="ARBA00022695"/>
    </source>
</evidence>
<sequence>MLTTTLSDPHGYGRILRTQDNEVMAIVEQTDATPSQRGIREVNTGVYAFDITALRSALSRLSSDNAQQELYLTDVIAILRRDGHTVSARHVDDSALVAGVNNRVQLAQLGAELNRRIVAAHQMAGVTVIDPPPRGSTSTSRSGAIPSSTPAPSCWAEPRSAATAS</sequence>
<comment type="function">
    <text evidence="6">Catalyzes the last two sequential reactions in the de novo biosynthetic pathway for UDP-N-acetylglucosamine (UDP-GlcNAc). The C-terminal domain catalyzes the transfer of acetyl group from acetyl coenzyme A to glucosamine-1-phosphate (GlcN-1-P) to produce N-acetylglucosamine-1-phosphate (GlcNAc-1-P), which is converted into UDP-GlcNAc by the transfer of uridine 5-monophosphate (from uridine 5-triphosphate), a reaction catalyzed by the N-terminal domain.</text>
</comment>
<evidence type="ECO:0000256" key="4">
    <source>
        <dbReference type="ARBA" id="ARBA00048247"/>
    </source>
</evidence>
<evidence type="ECO:0000256" key="7">
    <source>
        <dbReference type="SAM" id="MobiDB-lite"/>
    </source>
</evidence>
<evidence type="ECO:0000256" key="3">
    <source>
        <dbReference type="ARBA" id="ARBA00023315"/>
    </source>
</evidence>
<dbReference type="GO" id="GO:0003977">
    <property type="term" value="F:UDP-N-acetylglucosamine diphosphorylase activity"/>
    <property type="evidence" value="ECO:0007669"/>
    <property type="project" value="UniProtKB-EC"/>
</dbReference>
<keyword evidence="3 8" id="KW-0012">Acyltransferase</keyword>
<dbReference type="EC" id="2.3.1.157" evidence="8"/>
<gene>
    <name evidence="8" type="primary">glmU</name>
    <name evidence="8" type="ORF">BZL30_2771</name>
</gene>
<keyword evidence="2" id="KW-0548">Nucleotidyltransferase</keyword>
<evidence type="ECO:0000256" key="5">
    <source>
        <dbReference type="ARBA" id="ARBA00048493"/>
    </source>
</evidence>
<dbReference type="PANTHER" id="PTHR43584">
    <property type="entry name" value="NUCLEOTIDYL TRANSFERASE"/>
    <property type="match status" value="1"/>
</dbReference>
<comment type="caution">
    <text evidence="8">The sequence shown here is derived from an EMBL/GenBank/DDBJ whole genome shotgun (WGS) entry which is preliminary data.</text>
</comment>
<dbReference type="InterPro" id="IPR029044">
    <property type="entry name" value="Nucleotide-diphossugar_trans"/>
</dbReference>
<organism evidence="8 9">
    <name type="scientific">Mycobacterium kansasii</name>
    <dbReference type="NCBI Taxonomy" id="1768"/>
    <lineage>
        <taxon>Bacteria</taxon>
        <taxon>Bacillati</taxon>
        <taxon>Actinomycetota</taxon>
        <taxon>Actinomycetes</taxon>
        <taxon>Mycobacteriales</taxon>
        <taxon>Mycobacteriaceae</taxon>
        <taxon>Mycobacterium</taxon>
    </lineage>
</organism>
<evidence type="ECO:0000313" key="9">
    <source>
        <dbReference type="Proteomes" id="UP000189229"/>
    </source>
</evidence>
<feature type="region of interest" description="Disordered" evidence="7">
    <location>
        <begin position="128"/>
        <end position="165"/>
    </location>
</feature>
<name>A0A1V3XIU7_MYCKA</name>
<protein>
    <submittedName>
        <fullName evidence="8">Bifunctional glmU domain protein</fullName>
        <ecNumber evidence="8">2.3.1.157</ecNumber>
    </submittedName>
</protein>
<evidence type="ECO:0000313" key="8">
    <source>
        <dbReference type="EMBL" id="OOK78716.1"/>
    </source>
</evidence>
<dbReference type="PANTHER" id="PTHR43584:SF3">
    <property type="entry name" value="BIFUNCTIONAL PROTEIN GLMU"/>
    <property type="match status" value="1"/>
</dbReference>
<evidence type="ECO:0000256" key="1">
    <source>
        <dbReference type="ARBA" id="ARBA00022679"/>
    </source>
</evidence>
<comment type="catalytic activity">
    <reaction evidence="5">
        <text>N-acetyl-alpha-D-glucosamine 1-phosphate + UTP + H(+) = UDP-N-acetyl-alpha-D-glucosamine + diphosphate</text>
        <dbReference type="Rhea" id="RHEA:13509"/>
        <dbReference type="ChEBI" id="CHEBI:15378"/>
        <dbReference type="ChEBI" id="CHEBI:33019"/>
        <dbReference type="ChEBI" id="CHEBI:46398"/>
        <dbReference type="ChEBI" id="CHEBI:57705"/>
        <dbReference type="ChEBI" id="CHEBI:57776"/>
        <dbReference type="EC" id="2.7.7.23"/>
    </reaction>
</comment>
<accession>A0A1V3XIU7</accession>
<dbReference type="InterPro" id="IPR050065">
    <property type="entry name" value="GlmU-like"/>
</dbReference>
<proteinExistence type="predicted"/>
<evidence type="ECO:0000256" key="6">
    <source>
        <dbReference type="ARBA" id="ARBA00049628"/>
    </source>
</evidence>
<comment type="catalytic activity">
    <reaction evidence="4">
        <text>alpha-D-glucosamine 1-phosphate + acetyl-CoA = N-acetyl-alpha-D-glucosamine 1-phosphate + CoA + H(+)</text>
        <dbReference type="Rhea" id="RHEA:13725"/>
        <dbReference type="ChEBI" id="CHEBI:15378"/>
        <dbReference type="ChEBI" id="CHEBI:57287"/>
        <dbReference type="ChEBI" id="CHEBI:57288"/>
        <dbReference type="ChEBI" id="CHEBI:57776"/>
        <dbReference type="ChEBI" id="CHEBI:58516"/>
        <dbReference type="EC" id="2.3.1.157"/>
    </reaction>
</comment>
<dbReference type="Gene3D" id="3.90.550.10">
    <property type="entry name" value="Spore Coat Polysaccharide Biosynthesis Protein SpsA, Chain A"/>
    <property type="match status" value="1"/>
</dbReference>